<evidence type="ECO:0000313" key="2">
    <source>
        <dbReference type="WBParaSite" id="nRc.2.0.1.t45587-RA"/>
    </source>
</evidence>
<dbReference type="WBParaSite" id="nRc.2.0.1.t45587-RA">
    <property type="protein sequence ID" value="nRc.2.0.1.t45587-RA"/>
    <property type="gene ID" value="nRc.2.0.1.g45587"/>
</dbReference>
<protein>
    <submittedName>
        <fullName evidence="2">FAD/NAD(P)-binding domain-containing protein</fullName>
    </submittedName>
</protein>
<proteinExistence type="predicted"/>
<accession>A0A915L503</accession>
<dbReference type="Gene3D" id="3.50.50.60">
    <property type="entry name" value="FAD/NAD(P)-binding domain"/>
    <property type="match status" value="2"/>
</dbReference>
<keyword evidence="1" id="KW-1185">Reference proteome</keyword>
<dbReference type="AlphaFoldDB" id="A0A915L503"/>
<dbReference type="OMA" id="CPRECRS"/>
<dbReference type="SUPFAM" id="SSF51905">
    <property type="entry name" value="FAD/NAD(P)-binding domain"/>
    <property type="match status" value="1"/>
</dbReference>
<dbReference type="InterPro" id="IPR036188">
    <property type="entry name" value="FAD/NAD-bd_sf"/>
</dbReference>
<reference evidence="2" key="1">
    <citation type="submission" date="2022-11" db="UniProtKB">
        <authorList>
            <consortium name="WormBaseParasite"/>
        </authorList>
    </citation>
    <scope>IDENTIFICATION</scope>
</reference>
<evidence type="ECO:0000313" key="1">
    <source>
        <dbReference type="Proteomes" id="UP000887565"/>
    </source>
</evidence>
<dbReference type="Proteomes" id="UP000887565">
    <property type="component" value="Unplaced"/>
</dbReference>
<sequence>MTPKFTGQSVLIIGNGNSGLEMAASIYGSTNFVHITSKSRIKLSWETHYVGDIRGVNNEVIDSYMLKSLDGFFEVNINNLQIKKRTDGSNKLDILPTDGSWKGNFAERVPTREGYDRIIACTGFKWDKAIFSQKSPISDSKLKVKDYWKPIKKRVYQTKISDKYPLINHDYQSADYPGLYFLGTVSHSLDFRKSAGGFIHGFRYSVRALHKILEYRNHGIMWPSKIRKIDQLVSSILNRANEASGLYQMFGHLCDIAIVDKMNKTFTYLEEYPVNLLPHILKYTGHEFDPDENKLFVLTLEYGKKFSEPGADHFSRNRAVLDNPANESNFLHPIIYFYDDRIPNNQQFAEKSVDNSLPEPDDIHHVYEDFTTIFDGPNVHIKPLRRFVEKCLDLDLKMHLSDGCVTEDMASGKRVQTCERFFESDEPSVNSYAANER</sequence>
<name>A0A915L503_ROMCU</name>
<organism evidence="1 2">
    <name type="scientific">Romanomermis culicivorax</name>
    <name type="common">Nematode worm</name>
    <dbReference type="NCBI Taxonomy" id="13658"/>
    <lineage>
        <taxon>Eukaryota</taxon>
        <taxon>Metazoa</taxon>
        <taxon>Ecdysozoa</taxon>
        <taxon>Nematoda</taxon>
        <taxon>Enoplea</taxon>
        <taxon>Dorylaimia</taxon>
        <taxon>Mermithida</taxon>
        <taxon>Mermithoidea</taxon>
        <taxon>Mermithidae</taxon>
        <taxon>Romanomermis</taxon>
    </lineage>
</organism>